<organism evidence="6 7">
    <name type="scientific">Ligilactobacillus agilis</name>
    <dbReference type="NCBI Taxonomy" id="1601"/>
    <lineage>
        <taxon>Bacteria</taxon>
        <taxon>Bacillati</taxon>
        <taxon>Bacillota</taxon>
        <taxon>Bacilli</taxon>
        <taxon>Lactobacillales</taxon>
        <taxon>Lactobacillaceae</taxon>
        <taxon>Ligilactobacillus</taxon>
    </lineage>
</organism>
<protein>
    <submittedName>
        <fullName evidence="6">RNA polymerase subunit sigma-70</fullName>
    </submittedName>
</protein>
<keyword evidence="2" id="KW-0805">Transcription regulation</keyword>
<dbReference type="GO" id="GO:0030246">
    <property type="term" value="F:carbohydrate binding"/>
    <property type="evidence" value="ECO:0007669"/>
    <property type="project" value="InterPro"/>
</dbReference>
<dbReference type="EMBL" id="LUGO01000038">
    <property type="protein sequence ID" value="OXS40769.1"/>
    <property type="molecule type" value="Genomic_DNA"/>
</dbReference>
<dbReference type="PANTHER" id="PTHR34294:SF1">
    <property type="entry name" value="TRANSCRIPTIONAL REGULATOR LSRR"/>
    <property type="match status" value="1"/>
</dbReference>
<feature type="domain" description="Sugar-binding" evidence="5">
    <location>
        <begin position="61"/>
        <end position="312"/>
    </location>
</feature>
<dbReference type="AlphaFoldDB" id="A0A231QIW3"/>
<dbReference type="InterPro" id="IPR007324">
    <property type="entry name" value="Sugar-bd_dom_put"/>
</dbReference>
<evidence type="ECO:0000256" key="3">
    <source>
        <dbReference type="ARBA" id="ARBA00023125"/>
    </source>
</evidence>
<evidence type="ECO:0000313" key="6">
    <source>
        <dbReference type="EMBL" id="OXS40769.1"/>
    </source>
</evidence>
<dbReference type="Pfam" id="PF04198">
    <property type="entry name" value="Sugar-bind"/>
    <property type="match status" value="1"/>
</dbReference>
<dbReference type="RefSeq" id="WP_089143976.1">
    <property type="nucleotide sequence ID" value="NZ_LUGD01000053.1"/>
</dbReference>
<sequence>MSKTDDKSKLKKALEVARLYYEAKLGQVEIAEKLGISRPTISRLLQFAQEEGIVQIKVVDPFFSISKLEQRLCKRYDLKQVKIVYADEKNLQEQLGKKAASYLEEIVTDDDIIGVSWGKTMNEVARSLKIQSATGVKVVELKGGITYTPTPIYIERVLKNFERAFNTTAYKMPLPVVFENKQTHDIVLQDRYIKQLIELGKQANIALFTVGTVRDDALLFQTGYFNKAEIRKIQANACGDICSRFYDEQGQIAVEEINNRTVGIKLEDLKNKDYSILIAGGKRKYQAIKGALIGGYANCLITDVETAKTLLSE</sequence>
<evidence type="ECO:0000256" key="2">
    <source>
        <dbReference type="ARBA" id="ARBA00023015"/>
    </source>
</evidence>
<keyword evidence="4" id="KW-0804">Transcription</keyword>
<dbReference type="InterPro" id="IPR037171">
    <property type="entry name" value="NagB/RpiA_transferase-like"/>
</dbReference>
<evidence type="ECO:0000259" key="5">
    <source>
        <dbReference type="Pfam" id="PF04198"/>
    </source>
</evidence>
<evidence type="ECO:0000256" key="1">
    <source>
        <dbReference type="ARBA" id="ARBA00010466"/>
    </source>
</evidence>
<gene>
    <name evidence="6" type="ORF">AYP69_04205</name>
</gene>
<evidence type="ECO:0000313" key="7">
    <source>
        <dbReference type="Proteomes" id="UP000215261"/>
    </source>
</evidence>
<dbReference type="Gene3D" id="1.10.10.60">
    <property type="entry name" value="Homeodomain-like"/>
    <property type="match status" value="1"/>
</dbReference>
<dbReference type="InterPro" id="IPR051054">
    <property type="entry name" value="SorC_transcr_regulators"/>
</dbReference>
<name>A0A231QIW3_9LACO</name>
<evidence type="ECO:0000256" key="4">
    <source>
        <dbReference type="ARBA" id="ARBA00023163"/>
    </source>
</evidence>
<dbReference type="Gene3D" id="3.40.50.1360">
    <property type="match status" value="1"/>
</dbReference>
<dbReference type="SUPFAM" id="SSF100950">
    <property type="entry name" value="NagB/RpiA/CoA transferase-like"/>
    <property type="match status" value="1"/>
</dbReference>
<dbReference type="GO" id="GO:0003677">
    <property type="term" value="F:DNA binding"/>
    <property type="evidence" value="ECO:0007669"/>
    <property type="project" value="UniProtKB-KW"/>
</dbReference>
<comment type="similarity">
    <text evidence="1">Belongs to the SorC transcriptional regulatory family.</text>
</comment>
<reference evidence="6 7" key="1">
    <citation type="submission" date="2016-03" db="EMBL/GenBank/DDBJ databases">
        <title>Sequencing of Lactobacillus Species from Commercial Turkeys.</title>
        <authorList>
            <person name="Johnson T.J."/>
            <person name="Youmans B.P."/>
            <person name="Case K.A."/>
        </authorList>
    </citation>
    <scope>NUCLEOTIDE SEQUENCE [LARGE SCALE GENOMIC DNA]</scope>
    <source>
        <strain evidence="6 7">UMNLA1</strain>
    </source>
</reference>
<dbReference type="Proteomes" id="UP000215261">
    <property type="component" value="Unassembled WGS sequence"/>
</dbReference>
<comment type="caution">
    <text evidence="6">The sequence shown here is derived from an EMBL/GenBank/DDBJ whole genome shotgun (WGS) entry which is preliminary data.</text>
</comment>
<dbReference type="Pfam" id="PF13412">
    <property type="entry name" value="HTH_24"/>
    <property type="match status" value="1"/>
</dbReference>
<accession>A0A231QIW3</accession>
<proteinExistence type="inferred from homology"/>
<dbReference type="PANTHER" id="PTHR34294">
    <property type="entry name" value="TRANSCRIPTIONAL REGULATOR-RELATED"/>
    <property type="match status" value="1"/>
</dbReference>
<keyword evidence="3" id="KW-0238">DNA-binding</keyword>